<evidence type="ECO:0000313" key="2">
    <source>
        <dbReference type="Proteomes" id="UP001328425"/>
    </source>
</evidence>
<reference evidence="1 2" key="1">
    <citation type="submission" date="2022-11" db="EMBL/GenBank/DDBJ databases">
        <title>The First Case of Preauricular Fistular Abscess Caused by Peptoniphilus grossensis.</title>
        <authorList>
            <person name="Byun J.-H."/>
        </authorList>
    </citation>
    <scope>NUCLEOTIDE SEQUENCE [LARGE SCALE GENOMIC DNA]</scope>
    <source>
        <strain evidence="1 2">GYB008</strain>
    </source>
</reference>
<accession>A0ABU7X9C5</accession>
<dbReference type="EMBL" id="JARBCY010000025">
    <property type="protein sequence ID" value="MEF3317889.1"/>
    <property type="molecule type" value="Genomic_DNA"/>
</dbReference>
<comment type="caution">
    <text evidence="1">The sequence shown here is derived from an EMBL/GenBank/DDBJ whole genome shotgun (WGS) entry which is preliminary data.</text>
</comment>
<organism evidence="1 2">
    <name type="scientific">Peptoniphilus grossensis</name>
    <dbReference type="NCBI Taxonomy" id="1465756"/>
    <lineage>
        <taxon>Bacteria</taxon>
        <taxon>Bacillati</taxon>
        <taxon>Bacillota</taxon>
        <taxon>Tissierellia</taxon>
        <taxon>Tissierellales</taxon>
        <taxon>Peptoniphilaceae</taxon>
        <taxon>Peptoniphilus</taxon>
    </lineage>
</organism>
<sequence>MKNNKNLVGGNCRSEIPIDLVLNEGKTVADIKGQPHIQMRLASDDYKRIFCVAGTGKAKDDPANNDDSAVDQNTLITPYNSYTFMTYIPSANNNADVNTVEDYDRDYQFYAANSYAKYNEAGGYLDVFHKQSKMNSSDKIGGESFAFRQVFNEKFAEVLKPQDKSGTVAEVFAASQQGDMWKTTQPIQITKDDLNTSENSDLNPGFTGIQVASTFNNGTIGHKFAGLNTVLTTTKPKDSFLNSATTEFNSGLPTITRYYIDKDKVAAKGLTKDDLASFDFYSTFILDSTKKFIEYTATNNTGKDIVLQPNSKIGLTYDGGKTSTPNTGLKKYSLTFGEGPYSIELRSNFKHTGTLRDKNVGSQYEYNLIPGMTIKAGEKITFRTMKYDTIPTKVILTLPGTDGDKTIDLIPGAEGAELTTPRRLNYVTTYAGGSATQSGVNPDIDEIFTDSQNITGRTRYAGAKIKLFYPNNTDYEFTIADQKTRTKMNVNGAEVNGYTFTTEGKTGFTMPTGLVKDSQIGITNTDVKKASTPSDKAFEKVQAKVTFDLNGGKLATTVKSFEGFDTTKLPGTEFAYKLQRAKDTAPVVRIAPMNEKAAGDADYTANGFKVDKYIDHNGDALKGDALELRKFISDKPTKDGVVFYGWTTKKVTSVDDYNKLGELKTADQAKDTTKTYKFTEKSPILSEMKVYAFYGPVKSQVTNPKQTYDEANDKQYIEIQAEEGKDLPTDATYKLVTKNPDGTYTEVEGLIATKKEDGKTVFDITDLTSDKFDPAADYYIETRETGKNPSYSGAPIKIDKVAPTITKDGDKNFTIVQDAYGYQVKITANAEDQAGILRVYAEKDKTAENSYYDKDASKTTAKLNESIQQQAGENKTFKVTAVDKFGNKTIIEETVEKKTEPLSLKAERPLGGTDYIFVTTTVGATLEIKVIEKGKEDVELKTQGS</sequence>
<evidence type="ECO:0000313" key="1">
    <source>
        <dbReference type="EMBL" id="MEF3317889.1"/>
    </source>
</evidence>
<dbReference type="RefSeq" id="WP_332087074.1">
    <property type="nucleotide sequence ID" value="NZ_JARBCY010000025.1"/>
</dbReference>
<protein>
    <submittedName>
        <fullName evidence="1">Uncharacterized protein</fullName>
    </submittedName>
</protein>
<keyword evidence="2" id="KW-1185">Reference proteome</keyword>
<proteinExistence type="predicted"/>
<dbReference type="Proteomes" id="UP001328425">
    <property type="component" value="Unassembled WGS sequence"/>
</dbReference>
<name>A0ABU7X9C5_9FIRM</name>
<gene>
    <name evidence="1" type="ORF">PV361_04135</name>
</gene>